<proteinExistence type="predicted"/>
<keyword evidence="2" id="KW-1185">Reference proteome</keyword>
<protein>
    <submittedName>
        <fullName evidence="1">34049_t:CDS:1</fullName>
    </submittedName>
</protein>
<dbReference type="Proteomes" id="UP000789920">
    <property type="component" value="Unassembled WGS sequence"/>
</dbReference>
<accession>A0ACA9SHS1</accession>
<organism evidence="1 2">
    <name type="scientific">Racocetra persica</name>
    <dbReference type="NCBI Taxonomy" id="160502"/>
    <lineage>
        <taxon>Eukaryota</taxon>
        <taxon>Fungi</taxon>
        <taxon>Fungi incertae sedis</taxon>
        <taxon>Mucoromycota</taxon>
        <taxon>Glomeromycotina</taxon>
        <taxon>Glomeromycetes</taxon>
        <taxon>Diversisporales</taxon>
        <taxon>Gigasporaceae</taxon>
        <taxon>Racocetra</taxon>
    </lineage>
</organism>
<feature type="non-terminal residue" evidence="1">
    <location>
        <position position="1"/>
    </location>
</feature>
<sequence length="97" mass="11543">TLLENMRPMIDEDKIIKDLIKDAEKMELESTKKELKNGNIPKNIVESRLKVVLWIIDHINKEKTKIDKKKSIEEIEEKKSIEEIEEKKSIEEIEEKK</sequence>
<evidence type="ECO:0000313" key="2">
    <source>
        <dbReference type="Proteomes" id="UP000789920"/>
    </source>
</evidence>
<name>A0ACA9SHS1_9GLOM</name>
<gene>
    <name evidence="1" type="ORF">RPERSI_LOCUS30862</name>
</gene>
<dbReference type="EMBL" id="CAJVQC010122112">
    <property type="protein sequence ID" value="CAG8838943.1"/>
    <property type="molecule type" value="Genomic_DNA"/>
</dbReference>
<comment type="caution">
    <text evidence="1">The sequence shown here is derived from an EMBL/GenBank/DDBJ whole genome shotgun (WGS) entry which is preliminary data.</text>
</comment>
<evidence type="ECO:0000313" key="1">
    <source>
        <dbReference type="EMBL" id="CAG8838943.1"/>
    </source>
</evidence>
<reference evidence="1" key="1">
    <citation type="submission" date="2021-06" db="EMBL/GenBank/DDBJ databases">
        <authorList>
            <person name="Kallberg Y."/>
            <person name="Tangrot J."/>
            <person name="Rosling A."/>
        </authorList>
    </citation>
    <scope>NUCLEOTIDE SEQUENCE</scope>
    <source>
        <strain evidence="1">MA461A</strain>
    </source>
</reference>
<feature type="non-terminal residue" evidence="1">
    <location>
        <position position="97"/>
    </location>
</feature>